<dbReference type="KEGG" id="lenr:94168481"/>
<protein>
    <submittedName>
        <fullName evidence="2">Uncharacterized protein</fullName>
    </submittedName>
</protein>
<dbReference type="Proteomes" id="UP000674179">
    <property type="component" value="Chromosome 35"/>
</dbReference>
<name>A0A836GH65_LEIEN</name>
<feature type="compositionally biased region" description="Polar residues" evidence="1">
    <location>
        <begin position="723"/>
        <end position="735"/>
    </location>
</feature>
<reference evidence="2 3" key="1">
    <citation type="submission" date="2021-02" db="EMBL/GenBank/DDBJ databases">
        <title>Leishmania (Mundinia) enrietti genome sequencing and assembly.</title>
        <authorList>
            <person name="Almutairi H."/>
            <person name="Gatherer D."/>
        </authorList>
    </citation>
    <scope>NUCLEOTIDE SEQUENCE [LARGE SCALE GENOMIC DNA]</scope>
    <source>
        <strain evidence="2">CUR178</strain>
    </source>
</reference>
<dbReference type="OrthoDB" id="273253at2759"/>
<feature type="compositionally biased region" description="Polar residues" evidence="1">
    <location>
        <begin position="671"/>
        <end position="683"/>
    </location>
</feature>
<dbReference type="GeneID" id="94168481"/>
<feature type="region of interest" description="Disordered" evidence="1">
    <location>
        <begin position="497"/>
        <end position="516"/>
    </location>
</feature>
<evidence type="ECO:0000256" key="1">
    <source>
        <dbReference type="SAM" id="MobiDB-lite"/>
    </source>
</evidence>
<organism evidence="2 3">
    <name type="scientific">Leishmania enriettii</name>
    <dbReference type="NCBI Taxonomy" id="5663"/>
    <lineage>
        <taxon>Eukaryota</taxon>
        <taxon>Discoba</taxon>
        <taxon>Euglenozoa</taxon>
        <taxon>Kinetoplastea</taxon>
        <taxon>Metakinetoplastina</taxon>
        <taxon>Trypanosomatida</taxon>
        <taxon>Trypanosomatidae</taxon>
        <taxon>Leishmaniinae</taxon>
        <taxon>Leishmania</taxon>
    </lineage>
</organism>
<feature type="region of interest" description="Disordered" evidence="1">
    <location>
        <begin position="115"/>
        <end position="144"/>
    </location>
</feature>
<feature type="region of interest" description="Disordered" evidence="1">
    <location>
        <begin position="721"/>
        <end position="748"/>
    </location>
</feature>
<keyword evidence="3" id="KW-1185">Reference proteome</keyword>
<sequence>MAHYGDPEAHRCILEEFSGLPDAPRFMAYLKAAVMGSQGSDVGLQQLSHFSGDRKRADPHLEVTLALLSLTVLASKAHPGFRIERRRVQELIERKRAALLQPAEQRKCAISVRGRGARRSAAGPSTLTTSSGAASLPTSLSSGDRSISPVATACGAVEAKEEKLTPVQEWAQSMEILNYCEAYTNYLGGFTELWYELFGPNYYYAAANSVFNGGANSDEEGVRERSPEAGGWASQRSAGFPLSSSQLSQRQQHARGRQLPPRVPQVPPHLYAVRWSDILTPQRRAWFNGLHNVVKELLVRILHRELPLELYILFVQYANLSLRVYLLQTLAEVFEWTSHCVDVIYYVHVMRQSYSIQCEMSQLQRMWSSFDLYDSRFLADCREFNKLYTDSQGAFSEQREVVPSKPPAAPQALSSVTDAAATAGVLPPAVASDGVAYQSYRGTGDTSPRADSNTVAMAPALATTPLPDLTTVGSERLQRIFPSRDAAGNMSCVAADVGRSTGSRTPDDEALSSASEYEAAGAPAGVTKRAVYLPLFYTCCCFTWLLQRTFWSMYGRCSLLFESCLGIEVEPPVPSAVGTGEINAGDAPVLFTTAHLSTRHCVGVAGSTGVPSLPVSPSLTPRMDNVAAARAASAFTSAISGSTTRNNIATHQSELKLPTRDGGAIGKGETVSATGWSLQSAQVRSHRSPSPLPSQPQPAFPFAAANAHAEPLVAVNEARGNDTVGTLTPRTAASDSTHERGREEGTASSWLSVLGRLVPRGQRHHCQKAATEVNSVNAGGMPGTTRQAQGVSSASLATAARAAPLIFAGVDAPRGDTRSSLLPENSGHPFHLQYTHRAREIQLYDDPSVTFTNASGDSKDENTLFFEEFYFLRETGCYVLSHAVRSLTCYPRYPATLLILTDNTTRPGRISWRSHKFSVLSSSADDGDGRQGLMPWVLSAVIPHTRLSPLRSVRVKQEEALLKHIVFQVAGSQSSRVRFCTSNSIFFVLNSGSEMDGGRLYFALHLHVELATQRDFESSIDRVMKTESQWAFRALGELHVSWAMSCTCNEALRVALRIDSGEDNF</sequence>
<feature type="compositionally biased region" description="Low complexity" evidence="1">
    <location>
        <begin position="119"/>
        <end position="143"/>
    </location>
</feature>
<feature type="compositionally biased region" description="Basic and acidic residues" evidence="1">
    <location>
        <begin position="736"/>
        <end position="745"/>
    </location>
</feature>
<feature type="region of interest" description="Disordered" evidence="1">
    <location>
        <begin position="216"/>
        <end position="239"/>
    </location>
</feature>
<feature type="region of interest" description="Disordered" evidence="1">
    <location>
        <begin position="645"/>
        <end position="698"/>
    </location>
</feature>
<comment type="caution">
    <text evidence="2">The sequence shown here is derived from an EMBL/GenBank/DDBJ whole genome shotgun (WGS) entry which is preliminary data.</text>
</comment>
<evidence type="ECO:0000313" key="2">
    <source>
        <dbReference type="EMBL" id="KAG5467552.1"/>
    </source>
</evidence>
<gene>
    <name evidence="2" type="ORF">CUR178_01196</name>
</gene>
<dbReference type="AlphaFoldDB" id="A0A836GH65"/>
<evidence type="ECO:0000313" key="3">
    <source>
        <dbReference type="Proteomes" id="UP000674179"/>
    </source>
</evidence>
<dbReference type="EMBL" id="JAFHKP010000035">
    <property type="protein sequence ID" value="KAG5467552.1"/>
    <property type="molecule type" value="Genomic_DNA"/>
</dbReference>
<accession>A0A836GH65</accession>
<proteinExistence type="predicted"/>
<dbReference type="RefSeq" id="XP_067689074.1">
    <property type="nucleotide sequence ID" value="XM_067832971.1"/>
</dbReference>